<accession>A0A0F8YVE6</accession>
<dbReference type="EMBL" id="LAZR01067246">
    <property type="protein sequence ID" value="KKK51976.1"/>
    <property type="molecule type" value="Genomic_DNA"/>
</dbReference>
<comment type="caution">
    <text evidence="1">The sequence shown here is derived from an EMBL/GenBank/DDBJ whole genome shotgun (WGS) entry which is preliminary data.</text>
</comment>
<feature type="non-terminal residue" evidence="1">
    <location>
        <position position="1"/>
    </location>
</feature>
<reference evidence="1" key="1">
    <citation type="journal article" date="2015" name="Nature">
        <title>Complex archaea that bridge the gap between prokaryotes and eukaryotes.</title>
        <authorList>
            <person name="Spang A."/>
            <person name="Saw J.H."/>
            <person name="Jorgensen S.L."/>
            <person name="Zaremba-Niedzwiedzka K."/>
            <person name="Martijn J."/>
            <person name="Lind A.E."/>
            <person name="van Eijk R."/>
            <person name="Schleper C."/>
            <person name="Guy L."/>
            <person name="Ettema T.J."/>
        </authorList>
    </citation>
    <scope>NUCLEOTIDE SEQUENCE</scope>
</reference>
<proteinExistence type="predicted"/>
<evidence type="ECO:0000313" key="1">
    <source>
        <dbReference type="EMBL" id="KKK51976.1"/>
    </source>
</evidence>
<name>A0A0F8YVE6_9ZZZZ</name>
<dbReference type="AlphaFoldDB" id="A0A0F8YVE6"/>
<gene>
    <name evidence="1" type="ORF">LCGC14_3109580</name>
</gene>
<organism evidence="1">
    <name type="scientific">marine sediment metagenome</name>
    <dbReference type="NCBI Taxonomy" id="412755"/>
    <lineage>
        <taxon>unclassified sequences</taxon>
        <taxon>metagenomes</taxon>
        <taxon>ecological metagenomes</taxon>
    </lineage>
</organism>
<sequence length="31" mass="3483">LLESPTKAAMQKLGQDLIAETGFDEHLYFTD</sequence>
<protein>
    <submittedName>
        <fullName evidence="1">Uncharacterized protein</fullName>
    </submittedName>
</protein>